<dbReference type="RefSeq" id="WP_311654503.1">
    <property type="nucleotide sequence ID" value="NZ_JAVREX010000001.1"/>
</dbReference>
<sequence length="43" mass="4172">MSSVPLMAAVIAAGLHTGFLPAFLIAVVPGHAALPDDGSTGTP</sequence>
<gene>
    <name evidence="1" type="ORF">RM649_01650</name>
</gene>
<keyword evidence="2" id="KW-1185">Reference proteome</keyword>
<evidence type="ECO:0000313" key="1">
    <source>
        <dbReference type="EMBL" id="MDT0426358.1"/>
    </source>
</evidence>
<name>A0ABU2RFU2_9ACTN</name>
<reference evidence="2" key="1">
    <citation type="submission" date="2023-07" db="EMBL/GenBank/DDBJ databases">
        <title>30 novel species of actinomycetes from the DSMZ collection.</title>
        <authorList>
            <person name="Nouioui I."/>
        </authorList>
    </citation>
    <scope>NUCLEOTIDE SEQUENCE [LARGE SCALE GENOMIC DNA]</scope>
    <source>
        <strain evidence="2">DSM 41770</strain>
    </source>
</reference>
<accession>A0ABU2RFU2</accession>
<dbReference type="EMBL" id="JAVREX010000001">
    <property type="protein sequence ID" value="MDT0426358.1"/>
    <property type="molecule type" value="Genomic_DNA"/>
</dbReference>
<comment type="caution">
    <text evidence="1">The sequence shown here is derived from an EMBL/GenBank/DDBJ whole genome shotgun (WGS) entry which is preliminary data.</text>
</comment>
<protein>
    <submittedName>
        <fullName evidence="1">Uncharacterized protein</fullName>
    </submittedName>
</protein>
<evidence type="ECO:0000313" key="2">
    <source>
        <dbReference type="Proteomes" id="UP001183777"/>
    </source>
</evidence>
<organism evidence="1 2">
    <name type="scientific">Streptomyces salyersiae</name>
    <dbReference type="NCBI Taxonomy" id="3075530"/>
    <lineage>
        <taxon>Bacteria</taxon>
        <taxon>Bacillati</taxon>
        <taxon>Actinomycetota</taxon>
        <taxon>Actinomycetes</taxon>
        <taxon>Kitasatosporales</taxon>
        <taxon>Streptomycetaceae</taxon>
        <taxon>Streptomyces</taxon>
    </lineage>
</organism>
<proteinExistence type="predicted"/>
<dbReference type="Proteomes" id="UP001183777">
    <property type="component" value="Unassembled WGS sequence"/>
</dbReference>